<evidence type="ECO:0000313" key="3">
    <source>
        <dbReference type="Proteomes" id="UP000053260"/>
    </source>
</evidence>
<dbReference type="OrthoDB" id="4330255at2"/>
<sequence>MVTPGCTWRQQIGRYKTELIKPRKPWHGLADVELATAEWADWFNNQLLHAAIRDIPPHEHVSRQS</sequence>
<protein>
    <recommendedName>
        <fullName evidence="1">Integrase catalytic domain-containing protein</fullName>
    </recommendedName>
</protein>
<name>A0A101UPA9_9ACTN</name>
<dbReference type="EMBL" id="LMXB01000158">
    <property type="protein sequence ID" value="KUO14334.1"/>
    <property type="molecule type" value="Genomic_DNA"/>
</dbReference>
<dbReference type="AlphaFoldDB" id="A0A101UPA9"/>
<feature type="domain" description="Integrase catalytic" evidence="1">
    <location>
        <begin position="11"/>
        <end position="57"/>
    </location>
</feature>
<dbReference type="GO" id="GO:0015074">
    <property type="term" value="P:DNA integration"/>
    <property type="evidence" value="ECO:0007669"/>
    <property type="project" value="InterPro"/>
</dbReference>
<proteinExistence type="predicted"/>
<dbReference type="STRING" id="909626.AQJ91_47465"/>
<dbReference type="RefSeq" id="WP_067036375.1">
    <property type="nucleotide sequence ID" value="NZ_KQ949148.1"/>
</dbReference>
<organism evidence="2 3">
    <name type="scientific">Streptomyces dysideae</name>
    <dbReference type="NCBI Taxonomy" id="909626"/>
    <lineage>
        <taxon>Bacteria</taxon>
        <taxon>Bacillati</taxon>
        <taxon>Actinomycetota</taxon>
        <taxon>Actinomycetes</taxon>
        <taxon>Kitasatosporales</taxon>
        <taxon>Streptomycetaceae</taxon>
        <taxon>Streptomyces</taxon>
    </lineage>
</organism>
<keyword evidence="3" id="KW-1185">Reference proteome</keyword>
<gene>
    <name evidence="2" type="ORF">AQJ91_47465</name>
</gene>
<evidence type="ECO:0000259" key="1">
    <source>
        <dbReference type="Pfam" id="PF13683"/>
    </source>
</evidence>
<reference evidence="2 3" key="1">
    <citation type="submission" date="2015-10" db="EMBL/GenBank/DDBJ databases">
        <title>Draft genome sequence of Streptomyces sp. RV15, isolated from a marine sponge.</title>
        <authorList>
            <person name="Ruckert C."/>
            <person name="Abdelmohsen U.R."/>
            <person name="Winkler A."/>
            <person name="Hentschel U."/>
            <person name="Kalinowski J."/>
            <person name="Kampfer P."/>
            <person name="Glaeser S."/>
        </authorList>
    </citation>
    <scope>NUCLEOTIDE SEQUENCE [LARGE SCALE GENOMIC DNA]</scope>
    <source>
        <strain evidence="2 3">RV15</strain>
    </source>
</reference>
<accession>A0A101UPA9</accession>
<evidence type="ECO:0000313" key="2">
    <source>
        <dbReference type="EMBL" id="KUO14334.1"/>
    </source>
</evidence>
<dbReference type="Proteomes" id="UP000053260">
    <property type="component" value="Unassembled WGS sequence"/>
</dbReference>
<dbReference type="InterPro" id="IPR001584">
    <property type="entry name" value="Integrase_cat-core"/>
</dbReference>
<dbReference type="Pfam" id="PF13683">
    <property type="entry name" value="rve_3"/>
    <property type="match status" value="1"/>
</dbReference>
<comment type="caution">
    <text evidence="2">The sequence shown here is derived from an EMBL/GenBank/DDBJ whole genome shotgun (WGS) entry which is preliminary data.</text>
</comment>